<dbReference type="InterPro" id="IPR050166">
    <property type="entry name" value="ABC_transporter_ATP-bind"/>
</dbReference>
<dbReference type="InterPro" id="IPR003439">
    <property type="entry name" value="ABC_transporter-like_ATP-bd"/>
</dbReference>
<feature type="domain" description="ABC transporter" evidence="4">
    <location>
        <begin position="14"/>
        <end position="245"/>
    </location>
</feature>
<dbReference type="SUPFAM" id="SSF52540">
    <property type="entry name" value="P-loop containing nucleoside triphosphate hydrolases"/>
    <property type="match status" value="1"/>
</dbReference>
<dbReference type="EC" id="3.6.3.-" evidence="5"/>
<dbReference type="CDD" id="cd03293">
    <property type="entry name" value="ABC_NrtD_SsuB_transporters"/>
    <property type="match status" value="1"/>
</dbReference>
<name>A0A5J4S4K2_9ZZZZ</name>
<dbReference type="InterPro" id="IPR017871">
    <property type="entry name" value="ABC_transporter-like_CS"/>
</dbReference>
<keyword evidence="3 5" id="KW-0067">ATP-binding</keyword>
<proteinExistence type="predicted"/>
<dbReference type="Gene3D" id="3.40.50.300">
    <property type="entry name" value="P-loop containing nucleotide triphosphate hydrolases"/>
    <property type="match status" value="1"/>
</dbReference>
<dbReference type="InterPro" id="IPR027417">
    <property type="entry name" value="P-loop_NTPase"/>
</dbReference>
<dbReference type="PANTHER" id="PTHR42788">
    <property type="entry name" value="TAURINE IMPORT ATP-BINDING PROTEIN-RELATED"/>
    <property type="match status" value="1"/>
</dbReference>
<keyword evidence="5" id="KW-0378">Hydrolase</keyword>
<dbReference type="SMART" id="SM00382">
    <property type="entry name" value="AAA"/>
    <property type="match status" value="1"/>
</dbReference>
<keyword evidence="2" id="KW-0547">Nucleotide-binding</keyword>
<sequence length="272" mass="30510">MHTDKIPSGNDIQIEISNVHRTYFDTTGRRTDALQDVNLKIRKGEFLTLIGSSGCGKTTLLRLIAGLDLPQEGSLLIEGQPVSHPGYERGYVFQQASLFPWKTVEENIATGLKARHIYRAQQVRVNEYIDLVGLNGFSKAYPHEISGGMAQRVAIARALINEPKVLLLDEPLGALDAFTRIDLQNTIRKIRQETGTTIVLVTHDVDEAIFLSDRIAIMTARPGKISEIIPVNVSGERDRNKDEFILLREWVLEKLHLARKPFDEVRGYGEAI</sequence>
<reference evidence="5" key="1">
    <citation type="submission" date="2019-03" db="EMBL/GenBank/DDBJ databases">
        <title>Single cell metagenomics reveals metabolic interactions within the superorganism composed of flagellate Streblomastix strix and complex community of Bacteroidetes bacteria on its surface.</title>
        <authorList>
            <person name="Treitli S.C."/>
            <person name="Kolisko M."/>
            <person name="Husnik F."/>
            <person name="Keeling P."/>
            <person name="Hampl V."/>
        </authorList>
    </citation>
    <scope>NUCLEOTIDE SEQUENCE</scope>
    <source>
        <strain evidence="5">STM</strain>
    </source>
</reference>
<dbReference type="InterPro" id="IPR003593">
    <property type="entry name" value="AAA+_ATPase"/>
</dbReference>
<evidence type="ECO:0000256" key="1">
    <source>
        <dbReference type="ARBA" id="ARBA00022448"/>
    </source>
</evidence>
<dbReference type="PROSITE" id="PS00211">
    <property type="entry name" value="ABC_TRANSPORTER_1"/>
    <property type="match status" value="1"/>
</dbReference>
<dbReference type="Pfam" id="PF00005">
    <property type="entry name" value="ABC_tran"/>
    <property type="match status" value="1"/>
</dbReference>
<comment type="caution">
    <text evidence="5">The sequence shown here is derived from an EMBL/GenBank/DDBJ whole genome shotgun (WGS) entry which is preliminary data.</text>
</comment>
<dbReference type="AlphaFoldDB" id="A0A5J4S4K2"/>
<dbReference type="EMBL" id="SNRY01000473">
    <property type="protein sequence ID" value="KAA6340263.1"/>
    <property type="molecule type" value="Genomic_DNA"/>
</dbReference>
<accession>A0A5J4S4K2</accession>
<protein>
    <submittedName>
        <fullName evidence="5">NitT/TauT family transport system ATP-binding protein</fullName>
        <ecNumber evidence="5">3.6.3.-</ecNumber>
    </submittedName>
</protein>
<organism evidence="5">
    <name type="scientific">termite gut metagenome</name>
    <dbReference type="NCBI Taxonomy" id="433724"/>
    <lineage>
        <taxon>unclassified sequences</taxon>
        <taxon>metagenomes</taxon>
        <taxon>organismal metagenomes</taxon>
    </lineage>
</organism>
<keyword evidence="1" id="KW-0813">Transport</keyword>
<gene>
    <name evidence="5" type="ORF">EZS27_011868</name>
</gene>
<evidence type="ECO:0000313" key="5">
    <source>
        <dbReference type="EMBL" id="KAA6340263.1"/>
    </source>
</evidence>
<dbReference type="PROSITE" id="PS50893">
    <property type="entry name" value="ABC_TRANSPORTER_2"/>
    <property type="match status" value="1"/>
</dbReference>
<evidence type="ECO:0000256" key="3">
    <source>
        <dbReference type="ARBA" id="ARBA00022840"/>
    </source>
</evidence>
<dbReference type="GO" id="GO:0005524">
    <property type="term" value="F:ATP binding"/>
    <property type="evidence" value="ECO:0007669"/>
    <property type="project" value="UniProtKB-KW"/>
</dbReference>
<evidence type="ECO:0000259" key="4">
    <source>
        <dbReference type="PROSITE" id="PS50893"/>
    </source>
</evidence>
<dbReference type="GO" id="GO:0016887">
    <property type="term" value="F:ATP hydrolysis activity"/>
    <property type="evidence" value="ECO:0007669"/>
    <property type="project" value="InterPro"/>
</dbReference>
<dbReference type="PANTHER" id="PTHR42788:SF13">
    <property type="entry name" value="ALIPHATIC SULFONATES IMPORT ATP-BINDING PROTEIN SSUB"/>
    <property type="match status" value="1"/>
</dbReference>
<evidence type="ECO:0000256" key="2">
    <source>
        <dbReference type="ARBA" id="ARBA00022741"/>
    </source>
</evidence>